<dbReference type="GO" id="GO:0016491">
    <property type="term" value="F:oxidoreductase activity"/>
    <property type="evidence" value="ECO:0007669"/>
    <property type="project" value="UniProtKB-UniRule"/>
</dbReference>
<dbReference type="SUPFAM" id="SSF55469">
    <property type="entry name" value="FMN-dependent nitroreductase-like"/>
    <property type="match status" value="1"/>
</dbReference>
<reference evidence="11" key="1">
    <citation type="submission" date="2017-06" db="EMBL/GenBank/DDBJ databases">
        <authorList>
            <person name="Varghese N."/>
            <person name="Submissions S."/>
        </authorList>
    </citation>
    <scope>NUCLEOTIDE SEQUENCE [LARGE SCALE GENOMIC DNA]</scope>
    <source>
        <strain evidence="11">DSM 137</strain>
    </source>
</reference>
<dbReference type="Proteomes" id="UP000198418">
    <property type="component" value="Unassembled WGS sequence"/>
</dbReference>
<dbReference type="Gene3D" id="3.40.109.10">
    <property type="entry name" value="NADH Oxidase"/>
    <property type="match status" value="1"/>
</dbReference>
<feature type="domain" description="Nitroreductase" evidence="9">
    <location>
        <begin position="10"/>
        <end position="161"/>
    </location>
</feature>
<protein>
    <recommendedName>
        <fullName evidence="7">Putative NAD(P)H nitroreductase</fullName>
        <ecNumber evidence="7">1.-.-.-</ecNumber>
    </recommendedName>
</protein>
<organism evidence="10 11">
    <name type="scientific">Rhodoblastus acidophilus</name>
    <name type="common">Rhodopseudomonas acidophila</name>
    <dbReference type="NCBI Taxonomy" id="1074"/>
    <lineage>
        <taxon>Bacteria</taxon>
        <taxon>Pseudomonadati</taxon>
        <taxon>Pseudomonadota</taxon>
        <taxon>Alphaproteobacteria</taxon>
        <taxon>Hyphomicrobiales</taxon>
        <taxon>Rhodoblastaceae</taxon>
        <taxon>Rhodoblastus</taxon>
    </lineage>
</organism>
<name>A0A212RBZ0_RHOAC</name>
<evidence type="ECO:0000256" key="2">
    <source>
        <dbReference type="ARBA" id="ARBA00022630"/>
    </source>
</evidence>
<evidence type="ECO:0000256" key="3">
    <source>
        <dbReference type="ARBA" id="ARBA00022643"/>
    </source>
</evidence>
<dbReference type="InterPro" id="IPR026021">
    <property type="entry name" value="YdjA-like"/>
</dbReference>
<keyword evidence="6 7" id="KW-0520">NAD</keyword>
<dbReference type="EMBL" id="FYDG01000003">
    <property type="protein sequence ID" value="SNB69598.1"/>
    <property type="molecule type" value="Genomic_DNA"/>
</dbReference>
<evidence type="ECO:0000256" key="1">
    <source>
        <dbReference type="ARBA" id="ARBA00007118"/>
    </source>
</evidence>
<evidence type="ECO:0000256" key="5">
    <source>
        <dbReference type="ARBA" id="ARBA00023002"/>
    </source>
</evidence>
<evidence type="ECO:0000256" key="7">
    <source>
        <dbReference type="PIRNR" id="PIRNR000232"/>
    </source>
</evidence>
<proteinExistence type="inferred from homology"/>
<comment type="similarity">
    <text evidence="1 7">Belongs to the nitroreductase family.</text>
</comment>
<dbReference type="RefSeq" id="WP_088520369.1">
    <property type="nucleotide sequence ID" value="NZ_FYDG01000003.1"/>
</dbReference>
<feature type="binding site" evidence="8">
    <location>
        <position position="35"/>
    </location>
    <ligand>
        <name>FMN</name>
        <dbReference type="ChEBI" id="CHEBI:58210"/>
        <note>ligand shared between dimeric partners</note>
    </ligand>
</feature>
<dbReference type="NCBIfam" id="NF008088">
    <property type="entry name" value="PRK10828.1"/>
    <property type="match status" value="1"/>
</dbReference>
<dbReference type="PIRSF" id="PIRSF000232">
    <property type="entry name" value="YdjA"/>
    <property type="match status" value="1"/>
</dbReference>
<keyword evidence="3 7" id="KW-0288">FMN</keyword>
<dbReference type="PANTHER" id="PTHR43821:SF1">
    <property type="entry name" value="NAD(P)H NITROREDUCTASE YDJA-RELATED"/>
    <property type="match status" value="1"/>
</dbReference>
<dbReference type="InterPro" id="IPR029479">
    <property type="entry name" value="Nitroreductase"/>
</dbReference>
<dbReference type="EC" id="1.-.-.-" evidence="7"/>
<accession>A0A212RBZ0</accession>
<feature type="binding site" description="in other chain" evidence="8">
    <location>
        <begin position="10"/>
        <end position="12"/>
    </location>
    <ligand>
        <name>FMN</name>
        <dbReference type="ChEBI" id="CHEBI:58210"/>
        <note>ligand shared between dimeric partners</note>
    </ligand>
</feature>
<sequence length="182" mass="19871">MDALKLLLTRQSMHALQEPGPDAEQLDVILRAALRVPDFLNLKPFAFLIAEGEGRERLGALMRQAAQASGRPQEDIERAPKMPLRAPLVIVVAARARESKLAPLFDQQLAAGCAVMAMQMAAFAQGFAGVWRSGWPMHDDNLPGLLGLGPRDRIVGFLYVGTAAKPYPPLPNPDPAEFVRRL</sequence>
<keyword evidence="5 7" id="KW-0560">Oxidoreductase</keyword>
<evidence type="ECO:0000256" key="4">
    <source>
        <dbReference type="ARBA" id="ARBA00022857"/>
    </source>
</evidence>
<keyword evidence="2 7" id="KW-0285">Flavoprotein</keyword>
<dbReference type="OrthoDB" id="9804207at2"/>
<evidence type="ECO:0000259" key="9">
    <source>
        <dbReference type="Pfam" id="PF00881"/>
    </source>
</evidence>
<dbReference type="PANTHER" id="PTHR43821">
    <property type="entry name" value="NAD(P)H NITROREDUCTASE YDJA-RELATED"/>
    <property type="match status" value="1"/>
</dbReference>
<keyword evidence="11" id="KW-1185">Reference proteome</keyword>
<feature type="binding site" description="in other chain" evidence="8">
    <location>
        <begin position="131"/>
        <end position="133"/>
    </location>
    <ligand>
        <name>FMN</name>
        <dbReference type="ChEBI" id="CHEBI:58210"/>
        <note>ligand shared between dimeric partners</note>
    </ligand>
</feature>
<dbReference type="AlphaFoldDB" id="A0A212RBZ0"/>
<dbReference type="InterPro" id="IPR000415">
    <property type="entry name" value="Nitroreductase-like"/>
</dbReference>
<evidence type="ECO:0000313" key="10">
    <source>
        <dbReference type="EMBL" id="SNB69598.1"/>
    </source>
</evidence>
<evidence type="ECO:0000313" key="11">
    <source>
        <dbReference type="Proteomes" id="UP000198418"/>
    </source>
</evidence>
<dbReference type="InterPro" id="IPR052530">
    <property type="entry name" value="NAD(P)H_nitroreductase"/>
</dbReference>
<evidence type="ECO:0000256" key="6">
    <source>
        <dbReference type="ARBA" id="ARBA00023027"/>
    </source>
</evidence>
<keyword evidence="4 7" id="KW-0521">NADP</keyword>
<dbReference type="Pfam" id="PF00881">
    <property type="entry name" value="Nitroreductase"/>
    <property type="match status" value="1"/>
</dbReference>
<dbReference type="CDD" id="cd02135">
    <property type="entry name" value="YdjA-like"/>
    <property type="match status" value="1"/>
</dbReference>
<comment type="cofactor">
    <cofactor evidence="8">
        <name>FMN</name>
        <dbReference type="ChEBI" id="CHEBI:58210"/>
    </cofactor>
    <text evidence="8">Binds 1 FMN per subunit.</text>
</comment>
<gene>
    <name evidence="10" type="ORF">SAMN06265338_103252</name>
</gene>
<evidence type="ECO:0000256" key="8">
    <source>
        <dbReference type="PIRSR" id="PIRSR000232-1"/>
    </source>
</evidence>